<dbReference type="Proteomes" id="UP000825935">
    <property type="component" value="Chromosome 14"/>
</dbReference>
<sequence length="75" mass="8980">MQRYRWTKPFGWWRDVAHLLPLEDFQGSNRNHCTPPDHLRHFWISIRPWLTPGTTVVKRSRHLSFLGRIFGAAVQ</sequence>
<dbReference type="AlphaFoldDB" id="A0A8T2TA32"/>
<dbReference type="EMBL" id="CM035419">
    <property type="protein sequence ID" value="KAH7416366.1"/>
    <property type="molecule type" value="Genomic_DNA"/>
</dbReference>
<keyword evidence="2" id="KW-1185">Reference proteome</keyword>
<comment type="caution">
    <text evidence="1">The sequence shown here is derived from an EMBL/GenBank/DDBJ whole genome shotgun (WGS) entry which is preliminary data.</text>
</comment>
<protein>
    <submittedName>
        <fullName evidence="1">Uncharacterized protein</fullName>
    </submittedName>
</protein>
<name>A0A8T2TA32_CERRI</name>
<reference evidence="1" key="1">
    <citation type="submission" date="2021-08" db="EMBL/GenBank/DDBJ databases">
        <title>WGS assembly of Ceratopteris richardii.</title>
        <authorList>
            <person name="Marchant D.B."/>
            <person name="Chen G."/>
            <person name="Jenkins J."/>
            <person name="Shu S."/>
            <person name="Leebens-Mack J."/>
            <person name="Grimwood J."/>
            <person name="Schmutz J."/>
            <person name="Soltis P."/>
            <person name="Soltis D."/>
            <person name="Chen Z.-H."/>
        </authorList>
    </citation>
    <scope>NUCLEOTIDE SEQUENCE</scope>
    <source>
        <strain evidence="1">Whitten #5841</strain>
        <tissue evidence="1">Leaf</tissue>
    </source>
</reference>
<accession>A0A8T2TA32</accession>
<organism evidence="1 2">
    <name type="scientific">Ceratopteris richardii</name>
    <name type="common">Triangle waterfern</name>
    <dbReference type="NCBI Taxonomy" id="49495"/>
    <lineage>
        <taxon>Eukaryota</taxon>
        <taxon>Viridiplantae</taxon>
        <taxon>Streptophyta</taxon>
        <taxon>Embryophyta</taxon>
        <taxon>Tracheophyta</taxon>
        <taxon>Polypodiopsida</taxon>
        <taxon>Polypodiidae</taxon>
        <taxon>Polypodiales</taxon>
        <taxon>Pteridineae</taxon>
        <taxon>Pteridaceae</taxon>
        <taxon>Parkerioideae</taxon>
        <taxon>Ceratopteris</taxon>
    </lineage>
</organism>
<evidence type="ECO:0000313" key="2">
    <source>
        <dbReference type="Proteomes" id="UP000825935"/>
    </source>
</evidence>
<evidence type="ECO:0000313" key="1">
    <source>
        <dbReference type="EMBL" id="KAH7416366.1"/>
    </source>
</evidence>
<gene>
    <name evidence="1" type="ORF">KP509_14G088000</name>
</gene>
<proteinExistence type="predicted"/>